<comment type="subcellular location">
    <subcellularLocation>
        <location evidence="1">Endomembrane system</location>
        <topology evidence="1">Multi-pass membrane protein</topology>
    </subcellularLocation>
</comment>
<dbReference type="STRING" id="1111735.GCA_000428045_03188"/>
<dbReference type="EMBL" id="PKUN01000030">
    <property type="protein sequence ID" value="PLX60011.1"/>
    <property type="molecule type" value="Genomic_DNA"/>
</dbReference>
<feature type="transmembrane region" description="Helical" evidence="6">
    <location>
        <begin position="57"/>
        <end position="75"/>
    </location>
</feature>
<dbReference type="InterPro" id="IPR050495">
    <property type="entry name" value="ATG22/LtaA_families"/>
</dbReference>
<feature type="transmembrane region" description="Helical" evidence="6">
    <location>
        <begin position="366"/>
        <end position="382"/>
    </location>
</feature>
<evidence type="ECO:0000256" key="1">
    <source>
        <dbReference type="ARBA" id="ARBA00004127"/>
    </source>
</evidence>
<keyword evidence="2" id="KW-0813">Transport</keyword>
<feature type="transmembrane region" description="Helical" evidence="6">
    <location>
        <begin position="277"/>
        <end position="295"/>
    </location>
</feature>
<keyword evidence="4 6" id="KW-1133">Transmembrane helix</keyword>
<feature type="transmembrane region" description="Helical" evidence="6">
    <location>
        <begin position="159"/>
        <end position="177"/>
    </location>
</feature>
<evidence type="ECO:0000256" key="5">
    <source>
        <dbReference type="ARBA" id="ARBA00023136"/>
    </source>
</evidence>
<feature type="transmembrane region" description="Helical" evidence="6">
    <location>
        <begin position="24"/>
        <end position="45"/>
    </location>
</feature>
<feature type="transmembrane region" description="Helical" evidence="6">
    <location>
        <begin position="214"/>
        <end position="234"/>
    </location>
</feature>
<feature type="domain" description="Major facilitator superfamily (MFS) profile" evidence="7">
    <location>
        <begin position="206"/>
        <end position="399"/>
    </location>
</feature>
<comment type="caution">
    <text evidence="8">The sequence shown here is derived from an EMBL/GenBank/DDBJ whole genome shotgun (WGS) entry which is preliminary data.</text>
</comment>
<evidence type="ECO:0000313" key="8">
    <source>
        <dbReference type="EMBL" id="PLX60011.1"/>
    </source>
</evidence>
<sequence>MAGFFPLFFKQYWAADLAAGDSTFLLGSFNALASMVVVLLAPLLGAIADSSSARKRFLRYFAMMGVVMTGALYLVEAGGWMMALMLYAMAVIGFSSGNIFYDALLQEVADESELDVVSSIGFALGYLGGGILFAVNVWMTLNPTLFGLADAAAAVKVSFLMVAIWCAVFTIPVLLFVPEPVTVRPVGWLASVRAGAQQLRYTFSKLKLLRQTGLFLVAYWLYIDGVDTIIRMAVDYGLALGFDANGLIVALLITQFVGFPAAILFGHLGERFGPKQGIFVAIGIYLVIILWAYQMDQVWEFYLLAVAIGLVQGGIQALSRSFYVRLIPRDKPAEFFGFYNMLGKFAAVLGPLMMGVVSVATGSPRLSILSVAVLFVAGALLLKRVDETAGRAQARLLEE</sequence>
<evidence type="ECO:0000256" key="2">
    <source>
        <dbReference type="ARBA" id="ARBA00022448"/>
    </source>
</evidence>
<dbReference type="InterPro" id="IPR036259">
    <property type="entry name" value="MFS_trans_sf"/>
</dbReference>
<keyword evidence="3 6" id="KW-0812">Transmembrane</keyword>
<evidence type="ECO:0000313" key="9">
    <source>
        <dbReference type="Proteomes" id="UP000235015"/>
    </source>
</evidence>
<feature type="transmembrane region" description="Helical" evidence="6">
    <location>
        <begin position="301"/>
        <end position="323"/>
    </location>
</feature>
<feature type="transmembrane region" description="Helical" evidence="6">
    <location>
        <begin position="81"/>
        <end position="104"/>
    </location>
</feature>
<organism evidence="8 9">
    <name type="scientific">Sedimenticola selenatireducens</name>
    <dbReference type="NCBI Taxonomy" id="191960"/>
    <lineage>
        <taxon>Bacteria</taxon>
        <taxon>Pseudomonadati</taxon>
        <taxon>Pseudomonadota</taxon>
        <taxon>Gammaproteobacteria</taxon>
        <taxon>Chromatiales</taxon>
        <taxon>Sedimenticolaceae</taxon>
        <taxon>Sedimenticola</taxon>
    </lineage>
</organism>
<keyword evidence="5 6" id="KW-0472">Membrane</keyword>
<dbReference type="SUPFAM" id="SSF103473">
    <property type="entry name" value="MFS general substrate transporter"/>
    <property type="match status" value="1"/>
</dbReference>
<dbReference type="PROSITE" id="PS50850">
    <property type="entry name" value="MFS"/>
    <property type="match status" value="1"/>
</dbReference>
<evidence type="ECO:0000256" key="3">
    <source>
        <dbReference type="ARBA" id="ARBA00022692"/>
    </source>
</evidence>
<dbReference type="InterPro" id="IPR024671">
    <property type="entry name" value="Atg22-like"/>
</dbReference>
<dbReference type="Proteomes" id="UP000235015">
    <property type="component" value="Unassembled WGS sequence"/>
</dbReference>
<gene>
    <name evidence="8" type="ORF">C0630_18400</name>
</gene>
<dbReference type="InterPro" id="IPR020846">
    <property type="entry name" value="MFS_dom"/>
</dbReference>
<proteinExistence type="predicted"/>
<dbReference type="GO" id="GO:0012505">
    <property type="term" value="C:endomembrane system"/>
    <property type="evidence" value="ECO:0007669"/>
    <property type="project" value="UniProtKB-SubCell"/>
</dbReference>
<protein>
    <submittedName>
        <fullName evidence="8">MFS transporter</fullName>
    </submittedName>
</protein>
<dbReference type="PANTHER" id="PTHR23519">
    <property type="entry name" value="AUTOPHAGY-RELATED PROTEIN 22"/>
    <property type="match status" value="1"/>
</dbReference>
<dbReference type="Pfam" id="PF11700">
    <property type="entry name" value="ATG22"/>
    <property type="match status" value="1"/>
</dbReference>
<name>A0A2N6CSF4_9GAMM</name>
<dbReference type="Gene3D" id="1.20.1250.20">
    <property type="entry name" value="MFS general substrate transporter like domains"/>
    <property type="match status" value="2"/>
</dbReference>
<evidence type="ECO:0000259" key="7">
    <source>
        <dbReference type="PROSITE" id="PS50850"/>
    </source>
</evidence>
<dbReference type="PANTHER" id="PTHR23519:SF1">
    <property type="entry name" value="AUTOPHAGY-RELATED PROTEIN 22"/>
    <property type="match status" value="1"/>
</dbReference>
<accession>A0A2N6CSF4</accession>
<dbReference type="AlphaFoldDB" id="A0A2N6CSF4"/>
<evidence type="ECO:0000256" key="6">
    <source>
        <dbReference type="SAM" id="Phobius"/>
    </source>
</evidence>
<evidence type="ECO:0000256" key="4">
    <source>
        <dbReference type="ARBA" id="ARBA00022989"/>
    </source>
</evidence>
<feature type="transmembrane region" description="Helical" evidence="6">
    <location>
        <begin position="246"/>
        <end position="265"/>
    </location>
</feature>
<feature type="transmembrane region" description="Helical" evidence="6">
    <location>
        <begin position="335"/>
        <end position="360"/>
    </location>
</feature>
<feature type="transmembrane region" description="Helical" evidence="6">
    <location>
        <begin position="116"/>
        <end position="139"/>
    </location>
</feature>
<reference evidence="8 9" key="1">
    <citation type="submission" date="2017-11" db="EMBL/GenBank/DDBJ databases">
        <title>Genome-resolved metagenomics identifies genetic mobility, metabolic interactions, and unexpected diversity in perchlorate-reducing communities.</title>
        <authorList>
            <person name="Barnum T.P."/>
            <person name="Figueroa I.A."/>
            <person name="Carlstrom C.I."/>
            <person name="Lucas L.N."/>
            <person name="Engelbrektson A.L."/>
            <person name="Coates J.D."/>
        </authorList>
    </citation>
    <scope>NUCLEOTIDE SEQUENCE [LARGE SCALE GENOMIC DNA]</scope>
    <source>
        <strain evidence="8">BM301</strain>
    </source>
</reference>
<dbReference type="GO" id="GO:0022857">
    <property type="term" value="F:transmembrane transporter activity"/>
    <property type="evidence" value="ECO:0007669"/>
    <property type="project" value="InterPro"/>
</dbReference>